<dbReference type="SUPFAM" id="SSF53098">
    <property type="entry name" value="Ribonuclease H-like"/>
    <property type="match status" value="1"/>
</dbReference>
<dbReference type="RefSeq" id="XP_025424878.1">
    <property type="nucleotide sequence ID" value="XM_025569093.1"/>
</dbReference>
<dbReference type="PANTHER" id="PTHR45913:SF19">
    <property type="entry name" value="LOW QUALITY PROTEIN: ZINC FINGER BED DOMAIN-CONTAINING PROTEIN 5-LIKE"/>
    <property type="match status" value="1"/>
</dbReference>
<accession>A0A8B8GP85</accession>
<dbReference type="OrthoDB" id="1101576at2759"/>
<dbReference type="AlphaFoldDB" id="A0A8B8GP85"/>
<organism evidence="1 2">
    <name type="scientific">Sipha flava</name>
    <name type="common">yellow sugarcane aphid</name>
    <dbReference type="NCBI Taxonomy" id="143950"/>
    <lineage>
        <taxon>Eukaryota</taxon>
        <taxon>Metazoa</taxon>
        <taxon>Ecdysozoa</taxon>
        <taxon>Arthropoda</taxon>
        <taxon>Hexapoda</taxon>
        <taxon>Insecta</taxon>
        <taxon>Pterygota</taxon>
        <taxon>Neoptera</taxon>
        <taxon>Paraneoptera</taxon>
        <taxon>Hemiptera</taxon>
        <taxon>Sternorrhyncha</taxon>
        <taxon>Aphidomorpha</taxon>
        <taxon>Aphidoidea</taxon>
        <taxon>Aphididae</taxon>
        <taxon>Sipha</taxon>
    </lineage>
</organism>
<proteinExistence type="predicted"/>
<gene>
    <name evidence="2" type="primary">LOC112693847</name>
</gene>
<protein>
    <submittedName>
        <fullName evidence="2">Zinc finger BED domain-containing protein 5-like</fullName>
    </submittedName>
</protein>
<keyword evidence="1" id="KW-1185">Reference proteome</keyword>
<reference evidence="2" key="1">
    <citation type="submission" date="2025-08" db="UniProtKB">
        <authorList>
            <consortium name="RefSeq"/>
        </authorList>
    </citation>
    <scope>IDENTIFICATION</scope>
    <source>
        <tissue evidence="2">Whole body</tissue>
    </source>
</reference>
<sequence length="415" mass="47014">MISSIPLSNNTVRSRIQDLSHEVKDTIISRIGQTKFLLQLDESTDVAGLAVMMTFVRYEFSGIFHEDILFCKPLTSSTSGSEIFSMLDAFFIENSILWNNCIDVCTDGAKAMVGNVAGVVARIKKVSPNCTSSHCVLHRHSLATKKMPVLLKQVLDNAVKIINHVKTRPLQCRLLKILCEDMGALFKSLLLHTEVRWLSRGKALSRLLELRTEVFSILKDNNSLLADYLNDQEWLCKLCYLVDIFSKMNEFSTSIQGKQKTIFDANDKIFANNLLQNLNSYFPKDVQESIRKNYEWILNPFSVTSKSAALNAAEYEVLIDIVSDSYYQTSFKSKPISEFWAQLGKDHSILSSKAKLLLLPFGTTYLCETAFSRYTATKTKYRSRLDAENDMRPQLTSVIPDIDKLSSKKQAHCSH</sequence>
<dbReference type="GeneID" id="112693847"/>
<dbReference type="PANTHER" id="PTHR45913">
    <property type="entry name" value="EPM2A-INTERACTING PROTEIN 1"/>
    <property type="match status" value="1"/>
</dbReference>
<evidence type="ECO:0000313" key="2">
    <source>
        <dbReference type="RefSeq" id="XP_025424878.1"/>
    </source>
</evidence>
<evidence type="ECO:0000313" key="1">
    <source>
        <dbReference type="Proteomes" id="UP000694846"/>
    </source>
</evidence>
<dbReference type="Proteomes" id="UP000694846">
    <property type="component" value="Unplaced"/>
</dbReference>
<name>A0A8B8GP85_9HEMI</name>
<dbReference type="InterPro" id="IPR012337">
    <property type="entry name" value="RNaseH-like_sf"/>
</dbReference>